<evidence type="ECO:0000256" key="4">
    <source>
        <dbReference type="ARBA" id="ARBA00022741"/>
    </source>
</evidence>
<keyword evidence="2" id="KW-0723">Serine/threonine-protein kinase</keyword>
<feature type="domain" description="Protein kinase" evidence="9">
    <location>
        <begin position="165"/>
        <end position="349"/>
    </location>
</feature>
<evidence type="ECO:0000256" key="7">
    <source>
        <dbReference type="ARBA" id="ARBA00047899"/>
    </source>
</evidence>
<keyword evidence="5" id="KW-0418">Kinase</keyword>
<evidence type="ECO:0000256" key="3">
    <source>
        <dbReference type="ARBA" id="ARBA00022679"/>
    </source>
</evidence>
<evidence type="ECO:0000259" key="9">
    <source>
        <dbReference type="PROSITE" id="PS50011"/>
    </source>
</evidence>
<dbReference type="GO" id="GO:0005524">
    <property type="term" value="F:ATP binding"/>
    <property type="evidence" value="ECO:0007669"/>
    <property type="project" value="UniProtKB-KW"/>
</dbReference>
<protein>
    <recommendedName>
        <fullName evidence="1">non-specific serine/threonine protein kinase</fullName>
        <ecNumber evidence="1">2.7.11.1</ecNumber>
    </recommendedName>
</protein>
<comment type="catalytic activity">
    <reaction evidence="7">
        <text>L-threonyl-[protein] + ATP = O-phospho-L-threonyl-[protein] + ADP + H(+)</text>
        <dbReference type="Rhea" id="RHEA:46608"/>
        <dbReference type="Rhea" id="RHEA-COMP:11060"/>
        <dbReference type="Rhea" id="RHEA-COMP:11605"/>
        <dbReference type="ChEBI" id="CHEBI:15378"/>
        <dbReference type="ChEBI" id="CHEBI:30013"/>
        <dbReference type="ChEBI" id="CHEBI:30616"/>
        <dbReference type="ChEBI" id="CHEBI:61977"/>
        <dbReference type="ChEBI" id="CHEBI:456216"/>
        <dbReference type="EC" id="2.7.11.1"/>
    </reaction>
</comment>
<name>A0A426YVN3_ENSVE</name>
<dbReference type="InterPro" id="IPR011009">
    <property type="entry name" value="Kinase-like_dom_sf"/>
</dbReference>
<dbReference type="Gene3D" id="3.30.200.20">
    <property type="entry name" value="Phosphorylase Kinase, domain 1"/>
    <property type="match status" value="1"/>
</dbReference>
<comment type="caution">
    <text evidence="10">The sequence shown here is derived from an EMBL/GenBank/DDBJ whole genome shotgun (WGS) entry which is preliminary data.</text>
</comment>
<evidence type="ECO:0000256" key="2">
    <source>
        <dbReference type="ARBA" id="ARBA00022527"/>
    </source>
</evidence>
<evidence type="ECO:0000256" key="5">
    <source>
        <dbReference type="ARBA" id="ARBA00022777"/>
    </source>
</evidence>
<evidence type="ECO:0000313" key="11">
    <source>
        <dbReference type="Proteomes" id="UP000287651"/>
    </source>
</evidence>
<dbReference type="EC" id="2.7.11.1" evidence="1"/>
<dbReference type="InterPro" id="IPR000719">
    <property type="entry name" value="Prot_kinase_dom"/>
</dbReference>
<evidence type="ECO:0000256" key="8">
    <source>
        <dbReference type="ARBA" id="ARBA00048679"/>
    </source>
</evidence>
<dbReference type="SUPFAM" id="SSF56112">
    <property type="entry name" value="Protein kinase-like (PK-like)"/>
    <property type="match status" value="1"/>
</dbReference>
<proteinExistence type="predicted"/>
<dbReference type="PROSITE" id="PS50011">
    <property type="entry name" value="PROTEIN_KINASE_DOM"/>
    <property type="match status" value="1"/>
</dbReference>
<keyword evidence="6" id="KW-0067">ATP-binding</keyword>
<dbReference type="InterPro" id="IPR008271">
    <property type="entry name" value="Ser/Thr_kinase_AS"/>
</dbReference>
<dbReference type="AlphaFoldDB" id="A0A426YVN3"/>
<dbReference type="Pfam" id="PF00069">
    <property type="entry name" value="Pkinase"/>
    <property type="match status" value="1"/>
</dbReference>
<dbReference type="GO" id="GO:0004674">
    <property type="term" value="F:protein serine/threonine kinase activity"/>
    <property type="evidence" value="ECO:0007669"/>
    <property type="project" value="UniProtKB-KW"/>
</dbReference>
<dbReference type="SMART" id="SM00220">
    <property type="entry name" value="S_TKc"/>
    <property type="match status" value="1"/>
</dbReference>
<evidence type="ECO:0000256" key="6">
    <source>
        <dbReference type="ARBA" id="ARBA00022840"/>
    </source>
</evidence>
<evidence type="ECO:0000313" key="10">
    <source>
        <dbReference type="EMBL" id="RRT55775.1"/>
    </source>
</evidence>
<dbReference type="PROSITE" id="PS00108">
    <property type="entry name" value="PROTEIN_KINASE_ST"/>
    <property type="match status" value="1"/>
</dbReference>
<comment type="catalytic activity">
    <reaction evidence="8">
        <text>L-seryl-[protein] + ATP = O-phospho-L-seryl-[protein] + ADP + H(+)</text>
        <dbReference type="Rhea" id="RHEA:17989"/>
        <dbReference type="Rhea" id="RHEA-COMP:9863"/>
        <dbReference type="Rhea" id="RHEA-COMP:11604"/>
        <dbReference type="ChEBI" id="CHEBI:15378"/>
        <dbReference type="ChEBI" id="CHEBI:29999"/>
        <dbReference type="ChEBI" id="CHEBI:30616"/>
        <dbReference type="ChEBI" id="CHEBI:83421"/>
        <dbReference type="ChEBI" id="CHEBI:456216"/>
        <dbReference type="EC" id="2.7.11.1"/>
    </reaction>
</comment>
<evidence type="ECO:0000256" key="1">
    <source>
        <dbReference type="ARBA" id="ARBA00012513"/>
    </source>
</evidence>
<sequence>MLRCRPDLVPTEYVNSPTSIGIKISDSSWNSLSEVSTLASVRPSACLLRSVPESWVLHKGLAGGGGCPTERESERKFFPFSVLSEGDFILTGEVARTFGLTPAVTPGMAESYDEPVGAIVWGEDMLKLPVLFGLLVAIMWMFKSFAGKEPASLEGRTIDVGNVKVHVRNAIAEGGFSCIYVATDVVQPSKQYALKHVICNDDDLLDLITKEISVMKLLRGHPNVVALVAHTILDMGRRKEALLVMEFCEKSLATLLENRGSGYFEEKQVLLIFRDVCNAVYFMHSQSPPVAHRDLKAENVLLGPDGAWKLCDFGSTSTNHKCFDKSEEMGIEEDNIRKYTTPAYRAPEV</sequence>
<keyword evidence="3" id="KW-0808">Transferase</keyword>
<dbReference type="Proteomes" id="UP000287651">
    <property type="component" value="Unassembled WGS sequence"/>
</dbReference>
<dbReference type="EMBL" id="AMZH03009935">
    <property type="protein sequence ID" value="RRT55775.1"/>
    <property type="molecule type" value="Genomic_DNA"/>
</dbReference>
<dbReference type="GO" id="GO:0005737">
    <property type="term" value="C:cytoplasm"/>
    <property type="evidence" value="ECO:0007669"/>
    <property type="project" value="TreeGrafter"/>
</dbReference>
<reference evidence="10 11" key="1">
    <citation type="journal article" date="2014" name="Agronomy (Basel)">
        <title>A Draft Genome Sequence for Ensete ventricosum, the Drought-Tolerant Tree Against Hunger.</title>
        <authorList>
            <person name="Harrison J."/>
            <person name="Moore K.A."/>
            <person name="Paszkiewicz K."/>
            <person name="Jones T."/>
            <person name="Grant M."/>
            <person name="Ambacheew D."/>
            <person name="Muzemil S."/>
            <person name="Studholme D.J."/>
        </authorList>
    </citation>
    <scope>NUCLEOTIDE SEQUENCE [LARGE SCALE GENOMIC DNA]</scope>
</reference>
<accession>A0A426YVN3</accession>
<dbReference type="PANTHER" id="PTHR22967">
    <property type="entry name" value="SERINE/THREONINE PROTEIN KINASE"/>
    <property type="match status" value="1"/>
</dbReference>
<gene>
    <name evidence="10" type="ORF">B296_00023357</name>
</gene>
<keyword evidence="4" id="KW-0547">Nucleotide-binding</keyword>
<dbReference type="Gene3D" id="1.10.510.10">
    <property type="entry name" value="Transferase(Phosphotransferase) domain 1"/>
    <property type="match status" value="1"/>
</dbReference>
<organism evidence="10 11">
    <name type="scientific">Ensete ventricosum</name>
    <name type="common">Abyssinian banana</name>
    <name type="synonym">Musa ensete</name>
    <dbReference type="NCBI Taxonomy" id="4639"/>
    <lineage>
        <taxon>Eukaryota</taxon>
        <taxon>Viridiplantae</taxon>
        <taxon>Streptophyta</taxon>
        <taxon>Embryophyta</taxon>
        <taxon>Tracheophyta</taxon>
        <taxon>Spermatophyta</taxon>
        <taxon>Magnoliopsida</taxon>
        <taxon>Liliopsida</taxon>
        <taxon>Zingiberales</taxon>
        <taxon>Musaceae</taxon>
        <taxon>Ensete</taxon>
    </lineage>
</organism>
<dbReference type="PANTHER" id="PTHR22967:SF57">
    <property type="entry name" value="AUXILIN, ISOFORM A-RELATED"/>
    <property type="match status" value="1"/>
</dbReference>